<reference evidence="3" key="1">
    <citation type="submission" date="2017-06" db="EMBL/GenBank/DDBJ databases">
        <authorList>
            <person name="Varghese N."/>
            <person name="Submissions S."/>
        </authorList>
    </citation>
    <scope>NUCLEOTIDE SEQUENCE [LARGE SCALE GENOMIC DNA]</scope>
    <source>
        <strain evidence="3">DSM 45423</strain>
    </source>
</reference>
<dbReference type="CDD" id="cd00761">
    <property type="entry name" value="Glyco_tranf_GTA_type"/>
    <property type="match status" value="1"/>
</dbReference>
<feature type="domain" description="Glycosyltransferase 2-like" evidence="1">
    <location>
        <begin position="26"/>
        <end position="167"/>
    </location>
</feature>
<dbReference type="Gene3D" id="3.90.550.10">
    <property type="entry name" value="Spore Coat Polysaccharide Biosynthesis Protein SpsA, Chain A"/>
    <property type="match status" value="1"/>
</dbReference>
<proteinExistence type="predicted"/>
<dbReference type="GO" id="GO:0016740">
    <property type="term" value="F:transferase activity"/>
    <property type="evidence" value="ECO:0007669"/>
    <property type="project" value="UniProtKB-KW"/>
</dbReference>
<keyword evidence="3" id="KW-1185">Reference proteome</keyword>
<dbReference type="EMBL" id="FZOH01000010">
    <property type="protein sequence ID" value="SNS90190.1"/>
    <property type="molecule type" value="Genomic_DNA"/>
</dbReference>
<evidence type="ECO:0000313" key="3">
    <source>
        <dbReference type="Proteomes" id="UP000198386"/>
    </source>
</evidence>
<protein>
    <submittedName>
        <fullName evidence="2">Glycosyl transferase family 2</fullName>
    </submittedName>
</protein>
<accession>A0A239I990</accession>
<keyword evidence="2" id="KW-0808">Transferase</keyword>
<evidence type="ECO:0000259" key="1">
    <source>
        <dbReference type="Pfam" id="PF00535"/>
    </source>
</evidence>
<organism evidence="2 3">
    <name type="scientific">Geodermatophilus saharensis</name>
    <dbReference type="NCBI Taxonomy" id="1137994"/>
    <lineage>
        <taxon>Bacteria</taxon>
        <taxon>Bacillati</taxon>
        <taxon>Actinomycetota</taxon>
        <taxon>Actinomycetes</taxon>
        <taxon>Geodermatophilales</taxon>
        <taxon>Geodermatophilaceae</taxon>
        <taxon>Geodermatophilus</taxon>
    </lineage>
</organism>
<dbReference type="PANTHER" id="PTHR43685:SF2">
    <property type="entry name" value="GLYCOSYLTRANSFERASE 2-LIKE DOMAIN-CONTAINING PROTEIN"/>
    <property type="match status" value="1"/>
</dbReference>
<name>A0A239I990_9ACTN</name>
<evidence type="ECO:0000313" key="2">
    <source>
        <dbReference type="EMBL" id="SNS90190.1"/>
    </source>
</evidence>
<gene>
    <name evidence="2" type="ORF">SAMN04488107_4240</name>
</gene>
<dbReference type="InterPro" id="IPR001173">
    <property type="entry name" value="Glyco_trans_2-like"/>
</dbReference>
<dbReference type="SUPFAM" id="SSF53448">
    <property type="entry name" value="Nucleotide-diphospho-sugar transferases"/>
    <property type="match status" value="1"/>
</dbReference>
<dbReference type="PANTHER" id="PTHR43685">
    <property type="entry name" value="GLYCOSYLTRANSFERASE"/>
    <property type="match status" value="1"/>
</dbReference>
<dbReference type="InterPro" id="IPR050834">
    <property type="entry name" value="Glycosyltransf_2"/>
</dbReference>
<dbReference type="InterPro" id="IPR029044">
    <property type="entry name" value="Nucleotide-diphossugar_trans"/>
</dbReference>
<dbReference type="Proteomes" id="UP000198386">
    <property type="component" value="Unassembled WGS sequence"/>
</dbReference>
<dbReference type="RefSeq" id="WP_176450126.1">
    <property type="nucleotide sequence ID" value="NZ_FZOH01000010.1"/>
</dbReference>
<dbReference type="AlphaFoldDB" id="A0A239I990"/>
<sequence>MTDWLSHLRAPAPAAPVDPGPLPTLSVLIPAYNAADTIGEALESVLTQLPAPLEVVVSDDGSEDDLTGVLAGFGERVRVVRGPNRGLATARNRAAAAARGELLGLLDADDVWLPGRAAALTEAAAARPDLSIVTTDAWVTQDGRPDPASYYGLRHFEVDDQEEYILRENFVFGAGAVRARALAEVGGYDPVARWAEDWDLWLRLIHRGHRAGMVDVPLYEYRRRTGSLSNRKVDLALGVLAVLERARPLLSDERHAAVLARTEREWRVSAARFARQSRDPRRRRLVLAALRTKDQPLGARALSLAYGVVPSRIRRRPR</sequence>
<dbReference type="Pfam" id="PF00535">
    <property type="entry name" value="Glycos_transf_2"/>
    <property type="match status" value="1"/>
</dbReference>